<dbReference type="SMART" id="SM00982">
    <property type="entry name" value="TRCF"/>
    <property type="match status" value="1"/>
</dbReference>
<dbReference type="GO" id="GO:0005524">
    <property type="term" value="F:ATP binding"/>
    <property type="evidence" value="ECO:0007669"/>
    <property type="project" value="UniProtKB-UniRule"/>
</dbReference>
<keyword evidence="5" id="KW-0347">Helicase</keyword>
<dbReference type="InterPro" id="IPR011545">
    <property type="entry name" value="DEAD/DEAH_box_helicase_dom"/>
</dbReference>
<dbReference type="KEGG" id="msv:Mesil_1974"/>
<evidence type="ECO:0000256" key="4">
    <source>
        <dbReference type="ARBA" id="ARBA00022801"/>
    </source>
</evidence>
<evidence type="ECO:0000256" key="10">
    <source>
        <dbReference type="SAM" id="MobiDB-lite"/>
    </source>
</evidence>
<dbReference type="InterPro" id="IPR001650">
    <property type="entry name" value="Helicase_C-like"/>
</dbReference>
<dbReference type="Pfam" id="PF03461">
    <property type="entry name" value="TRCF"/>
    <property type="match status" value="1"/>
</dbReference>
<organism evidence="13 14">
    <name type="scientific">Allomeiothermus silvanus (strain ATCC 700542 / DSM 9946 / NBRC 106475 / NCIMB 13440 / VI-R2)</name>
    <name type="common">Thermus silvanus</name>
    <dbReference type="NCBI Taxonomy" id="526227"/>
    <lineage>
        <taxon>Bacteria</taxon>
        <taxon>Thermotogati</taxon>
        <taxon>Deinococcota</taxon>
        <taxon>Deinococci</taxon>
        <taxon>Thermales</taxon>
        <taxon>Thermaceae</taxon>
        <taxon>Allomeiothermus</taxon>
    </lineage>
</organism>
<dbReference type="InterPro" id="IPR003711">
    <property type="entry name" value="CarD-like/TRCF_RID"/>
</dbReference>
<reference evidence="13 14" key="1">
    <citation type="journal article" date="2010" name="Stand. Genomic Sci.">
        <title>Complete genome sequence of Meiothermus silvanus type strain (VI-R2).</title>
        <authorList>
            <person name="Sikorski J."/>
            <person name="Tindall B.J."/>
            <person name="Lowry S."/>
            <person name="Lucas S."/>
            <person name="Nolan M."/>
            <person name="Copeland A."/>
            <person name="Glavina Del Rio T."/>
            <person name="Tice H."/>
            <person name="Cheng J.F."/>
            <person name="Han C."/>
            <person name="Pitluck S."/>
            <person name="Liolios K."/>
            <person name="Ivanova N."/>
            <person name="Mavromatis K."/>
            <person name="Mikhailova N."/>
            <person name="Pati A."/>
            <person name="Goodwin L."/>
            <person name="Chen A."/>
            <person name="Palaniappan K."/>
            <person name="Land M."/>
            <person name="Hauser L."/>
            <person name="Chang Y.J."/>
            <person name="Jeffries C.D."/>
            <person name="Rohde M."/>
            <person name="Goker M."/>
            <person name="Woyke T."/>
            <person name="Bristow J."/>
            <person name="Eisen J.A."/>
            <person name="Markowitz V."/>
            <person name="Hugenholtz P."/>
            <person name="Kyrpides N.C."/>
            <person name="Klenk H.P."/>
            <person name="Lapidus A."/>
        </authorList>
    </citation>
    <scope>NUCLEOTIDE SEQUENCE [LARGE SCALE GENOMIC DNA]</scope>
    <source>
        <strain evidence="14">ATCC 700542 / DSM 9946 / VI-R2</strain>
    </source>
</reference>
<dbReference type="PROSITE" id="PS51192">
    <property type="entry name" value="HELICASE_ATP_BIND_1"/>
    <property type="match status" value="1"/>
</dbReference>
<dbReference type="SMART" id="SM01058">
    <property type="entry name" value="CarD_TRCF"/>
    <property type="match status" value="1"/>
</dbReference>
<dbReference type="OrthoDB" id="9804325at2"/>
<dbReference type="InterPro" id="IPR047112">
    <property type="entry name" value="RecG/Mfd"/>
</dbReference>
<dbReference type="PROSITE" id="PS51194">
    <property type="entry name" value="HELICASE_CTER"/>
    <property type="match status" value="1"/>
</dbReference>
<dbReference type="SUPFAM" id="SSF143517">
    <property type="entry name" value="TRCF domain-like"/>
    <property type="match status" value="1"/>
</dbReference>
<dbReference type="GO" id="GO:0003678">
    <property type="term" value="F:DNA helicase activity"/>
    <property type="evidence" value="ECO:0007669"/>
    <property type="project" value="TreeGrafter"/>
</dbReference>
<dbReference type="EC" id="3.6.4.-" evidence="9"/>
<dbReference type="Gene3D" id="3.30.2060.10">
    <property type="entry name" value="Penicillin-binding protein 1b domain"/>
    <property type="match status" value="1"/>
</dbReference>
<dbReference type="AlphaFoldDB" id="D7BGZ6"/>
<sequence length="988" mass="110646">MALTKDQILNHYLPGLPQVARARLFAQTEPPAILLVPEHRLDFYRNLEPFGVGVYVNPGLEAWGEAGWVVFDYREALQAFPQDPSAWRLVLEVGRRYLREDLLERLTRMGYLRESEEGEAGFAVRGEIVEIGEVRLEFFGDELEAIKVAGEHKRRFVLGAKPGKAEAWDSHKIRHFPGPVFLDMPSLAPGELWQHLEGRDLVTFGLGGPELPKLDLGYQALPPYRARIAQFVEEVRRWTEQDYGVVLFYKHAKGRAYLESKLQGINLRKSGRFECKPGWITLVPGGFEGAYLDPEAKAVCLTEPHLYAFGSGQAGPSRRIVTGETGDPSALAPGDYLIHPEHGIGQFVGLEPREILGVKRDYLILQYAGEARLYLPVEQLPLLKRHPGTTDDPPRLSSLGKGEWKKAREKAQKDAEELAARMLVLHAKRQATPGRAWAPIPEWDSLIEKNFPYALTPDQEKSLEDTFRDLEAPRPMDRLISGDVGFGKTEVALRAAHRVVGHGAQVALLVPTTLLAEQHTQTFKSRFEGLPVRVEGLSRFTSELDEQRILRDLEAGAVDIVIGTHRLLSGDLRFKDLGLLIIDEEHRFGVAQKERIREIAETVDTLYLSATPIPRTLYSALVGLKDLSSIQTPPPGRKPIQTVLAPYDPSLVREAILSEMERGGKVFYVHDRVATIQARQRYLENIAPEARIGVVHGQMPEGDIEEVMLAFAEGAFDVLLATTIIESGLDIPEANTIVIERADRLGLAALYQLRGRVGRRDQEAYAYFFHPPRLTEAAERRLSAIADLSDLGSGHLLAEKDMEIRGVGNLLGPEQHGHIRAVSLEIYTELLAEAIAKLKGEKTEPEKHVTLDLAVSARLTPEYIPSAAARSRYYGRLAEAKRLAQVARIAGELRERYGEPPVEVENFLALTRLRLLAEAKGVVSITEDLTWLQLVFERWPLDYDSKALRALPYRIELTQYPPGFRIAKKGLSQEQYSQAVSDLLYLVD</sequence>
<dbReference type="SUPFAM" id="SSF141259">
    <property type="entry name" value="CarD-like"/>
    <property type="match status" value="1"/>
</dbReference>
<evidence type="ECO:0000256" key="5">
    <source>
        <dbReference type="ARBA" id="ARBA00022806"/>
    </source>
</evidence>
<dbReference type="GO" id="GO:0006355">
    <property type="term" value="P:regulation of DNA-templated transcription"/>
    <property type="evidence" value="ECO:0007669"/>
    <property type="project" value="UniProtKB-UniRule"/>
</dbReference>
<dbReference type="PANTHER" id="PTHR47964">
    <property type="entry name" value="ATP-DEPENDENT DNA HELICASE HOMOLOG RECG, CHLOROPLASTIC"/>
    <property type="match status" value="1"/>
</dbReference>
<keyword evidence="1 9" id="KW-0963">Cytoplasm</keyword>
<keyword evidence="4 9" id="KW-0378">Hydrolase</keyword>
<evidence type="ECO:0000256" key="7">
    <source>
        <dbReference type="ARBA" id="ARBA00023125"/>
    </source>
</evidence>
<keyword evidence="7 9" id="KW-0238">DNA-binding</keyword>
<dbReference type="STRING" id="526227.Mesil_1974"/>
<dbReference type="InterPro" id="IPR014001">
    <property type="entry name" value="Helicase_ATP-bd"/>
</dbReference>
<dbReference type="SMART" id="SM00487">
    <property type="entry name" value="DEXDc"/>
    <property type="match status" value="1"/>
</dbReference>
<evidence type="ECO:0000256" key="1">
    <source>
        <dbReference type="ARBA" id="ARBA00022490"/>
    </source>
</evidence>
<dbReference type="GO" id="GO:0003684">
    <property type="term" value="F:damaged DNA binding"/>
    <property type="evidence" value="ECO:0007669"/>
    <property type="project" value="InterPro"/>
</dbReference>
<protein>
    <recommendedName>
        <fullName evidence="9">Transcription-repair-coupling factor</fullName>
        <shortName evidence="9">TRCF</shortName>
        <ecNumber evidence="9">3.6.4.-</ecNumber>
    </recommendedName>
</protein>
<dbReference type="SMART" id="SM00490">
    <property type="entry name" value="HELICc"/>
    <property type="match status" value="1"/>
</dbReference>
<dbReference type="Pfam" id="PF00270">
    <property type="entry name" value="DEAD"/>
    <property type="match status" value="1"/>
</dbReference>
<gene>
    <name evidence="9" type="primary">mfd</name>
    <name evidence="13" type="ordered locus">Mesil_1974</name>
</gene>
<evidence type="ECO:0000313" key="13">
    <source>
        <dbReference type="EMBL" id="ADH63849.1"/>
    </source>
</evidence>
<dbReference type="InterPro" id="IPR004576">
    <property type="entry name" value="Mfd"/>
</dbReference>
<dbReference type="PANTHER" id="PTHR47964:SF1">
    <property type="entry name" value="ATP-DEPENDENT DNA HELICASE HOMOLOG RECG, CHLOROPLASTIC"/>
    <property type="match status" value="1"/>
</dbReference>
<dbReference type="EMBL" id="CP002042">
    <property type="protein sequence ID" value="ADH63849.1"/>
    <property type="molecule type" value="Genomic_DNA"/>
</dbReference>
<dbReference type="GO" id="GO:0005737">
    <property type="term" value="C:cytoplasm"/>
    <property type="evidence" value="ECO:0007669"/>
    <property type="project" value="UniProtKB-SubCell"/>
</dbReference>
<comment type="subcellular location">
    <subcellularLocation>
        <location evidence="9">Cytoplasm</location>
    </subcellularLocation>
</comment>
<dbReference type="Gene3D" id="3.90.1150.50">
    <property type="entry name" value="Transcription-repair-coupling factor, D7 domain"/>
    <property type="match status" value="1"/>
</dbReference>
<evidence type="ECO:0000256" key="2">
    <source>
        <dbReference type="ARBA" id="ARBA00022741"/>
    </source>
</evidence>
<keyword evidence="3 9" id="KW-0227">DNA damage</keyword>
<accession>D7BGZ6</accession>
<dbReference type="NCBIfam" id="TIGR00580">
    <property type="entry name" value="mfd"/>
    <property type="match status" value="1"/>
</dbReference>
<dbReference type="Pfam" id="PF17757">
    <property type="entry name" value="UvrB_inter"/>
    <property type="match status" value="1"/>
</dbReference>
<keyword evidence="8 9" id="KW-0234">DNA repair</keyword>
<evidence type="ECO:0000259" key="11">
    <source>
        <dbReference type="PROSITE" id="PS51192"/>
    </source>
</evidence>
<dbReference type="CDD" id="cd17991">
    <property type="entry name" value="DEXHc_TRCF"/>
    <property type="match status" value="1"/>
</dbReference>
<dbReference type="Proteomes" id="UP000001916">
    <property type="component" value="Chromosome"/>
</dbReference>
<proteinExistence type="inferred from homology"/>
<comment type="similarity">
    <text evidence="9">In the N-terminal section; belongs to the UvrB family.</text>
</comment>
<dbReference type="Gene3D" id="2.40.10.170">
    <property type="match status" value="1"/>
</dbReference>
<dbReference type="Pfam" id="PF02559">
    <property type="entry name" value="CarD_TRCF_RID"/>
    <property type="match status" value="1"/>
</dbReference>
<name>D7BGZ6_ALLS1</name>
<evidence type="ECO:0000313" key="14">
    <source>
        <dbReference type="Proteomes" id="UP000001916"/>
    </source>
</evidence>
<dbReference type="HOGENOM" id="CLU_005122_4_0_0"/>
<feature type="domain" description="Helicase C-terminal" evidence="12">
    <location>
        <begin position="651"/>
        <end position="808"/>
    </location>
</feature>
<dbReference type="HAMAP" id="MF_00969">
    <property type="entry name" value="TRCF"/>
    <property type="match status" value="1"/>
</dbReference>
<evidence type="ECO:0000256" key="3">
    <source>
        <dbReference type="ARBA" id="ARBA00022763"/>
    </source>
</evidence>
<dbReference type="InterPro" id="IPR041471">
    <property type="entry name" value="UvrB_inter"/>
</dbReference>
<dbReference type="eggNOG" id="COG1197">
    <property type="taxonomic scope" value="Bacteria"/>
</dbReference>
<dbReference type="InterPro" id="IPR036101">
    <property type="entry name" value="CarD-like/TRCF_RID_sf"/>
</dbReference>
<comment type="function">
    <text evidence="9">Couples transcription and DNA repair by recognizing RNA polymerase (RNAP) stalled at DNA lesions. Mediates ATP-dependent release of RNAP and its truncated transcript from the DNA, and recruitment of nucleotide excision repair machinery to the damaged site.</text>
</comment>
<comment type="similarity">
    <text evidence="9">In the C-terminal section; belongs to the helicase family. RecG subfamily.</text>
</comment>
<dbReference type="Pfam" id="PF00271">
    <property type="entry name" value="Helicase_C"/>
    <property type="match status" value="1"/>
</dbReference>
<dbReference type="RefSeq" id="WP_013158402.1">
    <property type="nucleotide sequence ID" value="NC_014212.1"/>
</dbReference>
<evidence type="ECO:0000256" key="6">
    <source>
        <dbReference type="ARBA" id="ARBA00022840"/>
    </source>
</evidence>
<keyword evidence="2 9" id="KW-0547">Nucleotide-binding</keyword>
<evidence type="ECO:0000256" key="8">
    <source>
        <dbReference type="ARBA" id="ARBA00023204"/>
    </source>
</evidence>
<keyword evidence="6 9" id="KW-0067">ATP-binding</keyword>
<dbReference type="InterPro" id="IPR005118">
    <property type="entry name" value="TRCF_C"/>
</dbReference>
<dbReference type="GO" id="GO:0016787">
    <property type="term" value="F:hydrolase activity"/>
    <property type="evidence" value="ECO:0007669"/>
    <property type="project" value="UniProtKB-KW"/>
</dbReference>
<feature type="domain" description="Helicase ATP-binding" evidence="11">
    <location>
        <begin position="469"/>
        <end position="630"/>
    </location>
</feature>
<evidence type="ECO:0000259" key="12">
    <source>
        <dbReference type="PROSITE" id="PS51194"/>
    </source>
</evidence>
<feature type="region of interest" description="Disordered" evidence="10">
    <location>
        <begin position="385"/>
        <end position="404"/>
    </location>
</feature>
<dbReference type="SUPFAM" id="SSF52540">
    <property type="entry name" value="P-loop containing nucleoside triphosphate hydrolases"/>
    <property type="match status" value="3"/>
</dbReference>
<keyword evidence="14" id="KW-1185">Reference proteome</keyword>
<dbReference type="InterPro" id="IPR037235">
    <property type="entry name" value="TRCF-like_C_D7"/>
</dbReference>
<dbReference type="Gene3D" id="3.40.50.300">
    <property type="entry name" value="P-loop containing nucleotide triphosphate hydrolases"/>
    <property type="match status" value="2"/>
</dbReference>
<dbReference type="InterPro" id="IPR027417">
    <property type="entry name" value="P-loop_NTPase"/>
</dbReference>
<dbReference type="GO" id="GO:0000716">
    <property type="term" value="P:transcription-coupled nucleotide-excision repair, DNA damage recognition"/>
    <property type="evidence" value="ECO:0007669"/>
    <property type="project" value="UniProtKB-UniRule"/>
</dbReference>
<evidence type="ECO:0000256" key="9">
    <source>
        <dbReference type="HAMAP-Rule" id="MF_00969"/>
    </source>
</evidence>